<protein>
    <recommendedName>
        <fullName evidence="4">OmpA-like domain-containing protein</fullName>
    </recommendedName>
</protein>
<feature type="signal peptide" evidence="1">
    <location>
        <begin position="1"/>
        <end position="18"/>
    </location>
</feature>
<gene>
    <name evidence="2" type="ORF">GCM10022280_27280</name>
</gene>
<comment type="caution">
    <text evidence="2">The sequence shown here is derived from an EMBL/GenBank/DDBJ whole genome shotgun (WGS) entry which is preliminary data.</text>
</comment>
<reference evidence="3" key="1">
    <citation type="journal article" date="2019" name="Int. J. Syst. Evol. Microbiol.">
        <title>The Global Catalogue of Microorganisms (GCM) 10K type strain sequencing project: providing services to taxonomists for standard genome sequencing and annotation.</title>
        <authorList>
            <consortium name="The Broad Institute Genomics Platform"/>
            <consortium name="The Broad Institute Genome Sequencing Center for Infectious Disease"/>
            <person name="Wu L."/>
            <person name="Ma J."/>
        </authorList>
    </citation>
    <scope>NUCLEOTIDE SEQUENCE [LARGE SCALE GENOMIC DNA]</scope>
    <source>
        <strain evidence="3">JCM 17563</strain>
    </source>
</reference>
<dbReference type="RefSeq" id="WP_344707946.1">
    <property type="nucleotide sequence ID" value="NZ_BAABBQ010000001.1"/>
</dbReference>
<accession>A0ABP7TEE9</accession>
<proteinExistence type="predicted"/>
<evidence type="ECO:0000313" key="2">
    <source>
        <dbReference type="EMBL" id="GAA4024946.1"/>
    </source>
</evidence>
<sequence>MSLVVAATLFMSMTPDGAANSPLGHWKQARAVPSGPGPVNRLHVAPGGWQWNGRTVAEPMVAHFLRVVNGMTPPPLIVLTHADDVASASIQRARQLVDRELACRPERCVEVTVAQR</sequence>
<name>A0ABP7TEE9_9SPHN</name>
<dbReference type="Proteomes" id="UP001500235">
    <property type="component" value="Unassembled WGS sequence"/>
</dbReference>
<evidence type="ECO:0000313" key="3">
    <source>
        <dbReference type="Proteomes" id="UP001500235"/>
    </source>
</evidence>
<evidence type="ECO:0008006" key="4">
    <source>
        <dbReference type="Google" id="ProtNLM"/>
    </source>
</evidence>
<keyword evidence="1" id="KW-0732">Signal</keyword>
<dbReference type="EMBL" id="BAABBQ010000001">
    <property type="protein sequence ID" value="GAA4024946.1"/>
    <property type="molecule type" value="Genomic_DNA"/>
</dbReference>
<evidence type="ECO:0000256" key="1">
    <source>
        <dbReference type="SAM" id="SignalP"/>
    </source>
</evidence>
<feature type="chain" id="PRO_5047240783" description="OmpA-like domain-containing protein" evidence="1">
    <location>
        <begin position="19"/>
        <end position="116"/>
    </location>
</feature>
<organism evidence="2 3">
    <name type="scientific">Sphingomonas swuensis</name>
    <dbReference type="NCBI Taxonomy" id="977800"/>
    <lineage>
        <taxon>Bacteria</taxon>
        <taxon>Pseudomonadati</taxon>
        <taxon>Pseudomonadota</taxon>
        <taxon>Alphaproteobacteria</taxon>
        <taxon>Sphingomonadales</taxon>
        <taxon>Sphingomonadaceae</taxon>
        <taxon>Sphingomonas</taxon>
    </lineage>
</organism>
<keyword evidence="3" id="KW-1185">Reference proteome</keyword>